<evidence type="ECO:0000313" key="4">
    <source>
        <dbReference type="Proteomes" id="UP000077755"/>
    </source>
</evidence>
<name>A0AAF0XFI5_DAUCS</name>
<organism evidence="3 4">
    <name type="scientific">Daucus carota subsp. sativus</name>
    <name type="common">Carrot</name>
    <dbReference type="NCBI Taxonomy" id="79200"/>
    <lineage>
        <taxon>Eukaryota</taxon>
        <taxon>Viridiplantae</taxon>
        <taxon>Streptophyta</taxon>
        <taxon>Embryophyta</taxon>
        <taxon>Tracheophyta</taxon>
        <taxon>Spermatophyta</taxon>
        <taxon>Magnoliopsida</taxon>
        <taxon>eudicotyledons</taxon>
        <taxon>Gunneridae</taxon>
        <taxon>Pentapetalae</taxon>
        <taxon>asterids</taxon>
        <taxon>campanulids</taxon>
        <taxon>Apiales</taxon>
        <taxon>Apiaceae</taxon>
        <taxon>Apioideae</taxon>
        <taxon>Scandiceae</taxon>
        <taxon>Daucinae</taxon>
        <taxon>Daucus</taxon>
        <taxon>Daucus sect. Daucus</taxon>
    </lineage>
</organism>
<reference evidence="3" key="2">
    <citation type="submission" date="2022-03" db="EMBL/GenBank/DDBJ databases">
        <title>Draft title - Genomic analysis of global carrot germplasm unveils the trajectory of domestication and the origin of high carotenoid orange carrot.</title>
        <authorList>
            <person name="Iorizzo M."/>
            <person name="Ellison S."/>
            <person name="Senalik D."/>
            <person name="Macko-Podgorni A."/>
            <person name="Grzebelus D."/>
            <person name="Bostan H."/>
            <person name="Rolling W."/>
            <person name="Curaba J."/>
            <person name="Simon P."/>
        </authorList>
    </citation>
    <scope>NUCLEOTIDE SEQUENCE</scope>
    <source>
        <tissue evidence="3">Leaf</tissue>
    </source>
</reference>
<reference evidence="3" key="1">
    <citation type="journal article" date="2016" name="Nat. Genet.">
        <title>A high-quality carrot genome assembly provides new insights into carotenoid accumulation and asterid genome evolution.</title>
        <authorList>
            <person name="Iorizzo M."/>
            <person name="Ellison S."/>
            <person name="Senalik D."/>
            <person name="Zeng P."/>
            <person name="Satapoomin P."/>
            <person name="Huang J."/>
            <person name="Bowman M."/>
            <person name="Iovene M."/>
            <person name="Sanseverino W."/>
            <person name="Cavagnaro P."/>
            <person name="Yildiz M."/>
            <person name="Macko-Podgorni A."/>
            <person name="Moranska E."/>
            <person name="Grzebelus E."/>
            <person name="Grzebelus D."/>
            <person name="Ashrafi H."/>
            <person name="Zheng Z."/>
            <person name="Cheng S."/>
            <person name="Spooner D."/>
            <person name="Van Deynze A."/>
            <person name="Simon P."/>
        </authorList>
    </citation>
    <scope>NUCLEOTIDE SEQUENCE</scope>
    <source>
        <tissue evidence="3">Leaf</tissue>
    </source>
</reference>
<evidence type="ECO:0000259" key="2">
    <source>
        <dbReference type="Pfam" id="PF03407"/>
    </source>
</evidence>
<proteinExistence type="predicted"/>
<evidence type="ECO:0000256" key="1">
    <source>
        <dbReference type="SAM" id="Phobius"/>
    </source>
</evidence>
<dbReference type="InterPro" id="IPR044821">
    <property type="entry name" value="At1g28695/At4g15970-like"/>
</dbReference>
<dbReference type="InterPro" id="IPR005069">
    <property type="entry name" value="Nucl-diP-sugar_transferase"/>
</dbReference>
<dbReference type="Proteomes" id="UP000077755">
    <property type="component" value="Chromosome 6"/>
</dbReference>
<feature type="domain" description="Nucleotide-diphospho-sugar transferase" evidence="2">
    <location>
        <begin position="120"/>
        <end position="321"/>
    </location>
</feature>
<keyword evidence="1" id="KW-0812">Transmembrane</keyword>
<dbReference type="PANTHER" id="PTHR46038">
    <property type="entry name" value="EXPRESSED PROTEIN-RELATED"/>
    <property type="match status" value="1"/>
</dbReference>
<dbReference type="EMBL" id="CP093348">
    <property type="protein sequence ID" value="WOH06850.1"/>
    <property type="molecule type" value="Genomic_DNA"/>
</dbReference>
<evidence type="ECO:0000313" key="3">
    <source>
        <dbReference type="EMBL" id="WOH06850.1"/>
    </source>
</evidence>
<sequence length="354" mass="41107">MDLAQSQKSHQIVNFSVASLLFLGFLYVFVCNEANVNYLILPTPFQKPQFLASSSKSHAATFNMKPYEKDELEEALAETSTQNKTVIIAMVNKAYVVLGDKPMLDIFLDGFWLGENTRNLVDHLLIVAADQTSYDRCKYLRLHCYKLKTDGVDFVGEKLYMSEDFINMMWRRTLFLTNVLKHGYNFIFTDTDVLWLRNPFPNLIQNQSIDIQISVDSFIGHPWSERRQPINTGFYMINSNNKTIALFDSWYAQKNQSKGLKEQDVLVNLMRQGLFRRLGIRARFLDTLYFSGFCQDSRDVKVVSTVHANCCRSISAKVTDLTSVIHDWKRFLANQTVPFRWSPHRGCMDSWRHR</sequence>
<gene>
    <name evidence="3" type="ORF">DCAR_0626279</name>
</gene>
<dbReference type="AlphaFoldDB" id="A0AAF0XFI5"/>
<accession>A0AAF0XFI5</accession>
<protein>
    <recommendedName>
        <fullName evidence="2">Nucleotide-diphospho-sugar transferase domain-containing protein</fullName>
    </recommendedName>
</protein>
<dbReference type="PANTHER" id="PTHR46038:SF29">
    <property type="entry name" value="NUCLEOTIDE-DIPHOSPHO-SUGAR TRANSFERASE DOMAIN-CONTAINING PROTEIN"/>
    <property type="match status" value="1"/>
</dbReference>
<dbReference type="Pfam" id="PF03407">
    <property type="entry name" value="Nucleotid_trans"/>
    <property type="match status" value="1"/>
</dbReference>
<keyword evidence="4" id="KW-1185">Reference proteome</keyword>
<keyword evidence="1" id="KW-1133">Transmembrane helix</keyword>
<feature type="transmembrane region" description="Helical" evidence="1">
    <location>
        <begin position="12"/>
        <end position="30"/>
    </location>
</feature>
<keyword evidence="1" id="KW-0472">Membrane</keyword>